<comment type="caution">
    <text evidence="2">The sequence shown here is derived from an EMBL/GenBank/DDBJ whole genome shotgun (WGS) entry which is preliminary data.</text>
</comment>
<protein>
    <submittedName>
        <fullName evidence="2">Uncharacterized protein</fullName>
    </submittedName>
</protein>
<evidence type="ECO:0000256" key="1">
    <source>
        <dbReference type="SAM" id="Coils"/>
    </source>
</evidence>
<keyword evidence="1" id="KW-0175">Coiled coil</keyword>
<evidence type="ECO:0000313" key="3">
    <source>
        <dbReference type="Proteomes" id="UP000324800"/>
    </source>
</evidence>
<sequence>MQILLAKARREAEIERKLMQQELTQHRERAATASKRVRDAHDKLSQLQIEKNDLQQKIQEAEEQLRTTEIERQQVASDAAEQAKEPHCPMELKLKNNGKTIVGIINRDKK</sequence>
<reference evidence="2 3" key="1">
    <citation type="submission" date="2019-03" db="EMBL/GenBank/DDBJ databases">
        <title>Single cell metagenomics reveals metabolic interactions within the superorganism composed of flagellate Streblomastix strix and complex community of Bacteroidetes bacteria on its surface.</title>
        <authorList>
            <person name="Treitli S.C."/>
            <person name="Kolisko M."/>
            <person name="Husnik F."/>
            <person name="Keeling P."/>
            <person name="Hampl V."/>
        </authorList>
    </citation>
    <scope>NUCLEOTIDE SEQUENCE [LARGE SCALE GENOMIC DNA]</scope>
    <source>
        <strain evidence="2">ST1C</strain>
    </source>
</reference>
<name>A0A5J4SGA3_9EUKA</name>
<organism evidence="2 3">
    <name type="scientific">Streblomastix strix</name>
    <dbReference type="NCBI Taxonomy" id="222440"/>
    <lineage>
        <taxon>Eukaryota</taxon>
        <taxon>Metamonada</taxon>
        <taxon>Preaxostyla</taxon>
        <taxon>Oxymonadida</taxon>
        <taxon>Streblomastigidae</taxon>
        <taxon>Streblomastix</taxon>
    </lineage>
</organism>
<accession>A0A5J4SGA3</accession>
<dbReference type="Proteomes" id="UP000324800">
    <property type="component" value="Unassembled WGS sequence"/>
</dbReference>
<dbReference type="EMBL" id="SNRW01040388">
    <property type="protein sequence ID" value="KAA6344365.1"/>
    <property type="molecule type" value="Genomic_DNA"/>
</dbReference>
<gene>
    <name evidence="2" type="ORF">EZS28_052246</name>
</gene>
<proteinExistence type="predicted"/>
<evidence type="ECO:0000313" key="2">
    <source>
        <dbReference type="EMBL" id="KAA6344365.1"/>
    </source>
</evidence>
<feature type="coiled-coil region" evidence="1">
    <location>
        <begin position="5"/>
        <end position="78"/>
    </location>
</feature>
<dbReference type="AlphaFoldDB" id="A0A5J4SGA3"/>